<dbReference type="CDD" id="cd10567">
    <property type="entry name" value="SWIB-MDM2_like"/>
    <property type="match status" value="1"/>
</dbReference>
<dbReference type="EMBL" id="JAFEMO010000012">
    <property type="protein sequence ID" value="KAH7553361.1"/>
    <property type="molecule type" value="Genomic_DNA"/>
</dbReference>
<comment type="caution">
    <text evidence="2">The sequence shown here is derived from an EMBL/GenBank/DDBJ whole genome shotgun (WGS) entry which is preliminary data.</text>
</comment>
<evidence type="ECO:0000259" key="1">
    <source>
        <dbReference type="Pfam" id="PF02201"/>
    </source>
</evidence>
<feature type="domain" description="DM2" evidence="1">
    <location>
        <begin position="45"/>
        <end position="111"/>
    </location>
</feature>
<gene>
    <name evidence="2" type="ORF">JRO89_XS12G0002200</name>
</gene>
<dbReference type="InterPro" id="IPR003121">
    <property type="entry name" value="SWIB_MDM2_domain"/>
</dbReference>
<dbReference type="Proteomes" id="UP000827721">
    <property type="component" value="Unassembled WGS sequence"/>
</dbReference>
<reference evidence="2 3" key="1">
    <citation type="submission" date="2021-02" db="EMBL/GenBank/DDBJ databases">
        <title>Plant Genome Project.</title>
        <authorList>
            <person name="Zhang R.-G."/>
        </authorList>
    </citation>
    <scope>NUCLEOTIDE SEQUENCE [LARGE SCALE GENOMIC DNA]</scope>
    <source>
        <tissue evidence="2">Leaves</tissue>
    </source>
</reference>
<organism evidence="2 3">
    <name type="scientific">Xanthoceras sorbifolium</name>
    <dbReference type="NCBI Taxonomy" id="99658"/>
    <lineage>
        <taxon>Eukaryota</taxon>
        <taxon>Viridiplantae</taxon>
        <taxon>Streptophyta</taxon>
        <taxon>Embryophyta</taxon>
        <taxon>Tracheophyta</taxon>
        <taxon>Spermatophyta</taxon>
        <taxon>Magnoliopsida</taxon>
        <taxon>eudicotyledons</taxon>
        <taxon>Gunneridae</taxon>
        <taxon>Pentapetalae</taxon>
        <taxon>rosids</taxon>
        <taxon>malvids</taxon>
        <taxon>Sapindales</taxon>
        <taxon>Sapindaceae</taxon>
        <taxon>Xanthoceroideae</taxon>
        <taxon>Xanthoceras</taxon>
    </lineage>
</organism>
<evidence type="ECO:0000313" key="3">
    <source>
        <dbReference type="Proteomes" id="UP000827721"/>
    </source>
</evidence>
<evidence type="ECO:0000313" key="2">
    <source>
        <dbReference type="EMBL" id="KAH7553361.1"/>
    </source>
</evidence>
<protein>
    <recommendedName>
        <fullName evidence="1">DM2 domain-containing protein</fullName>
    </recommendedName>
</protein>
<dbReference type="PANTHER" id="PTHR13844">
    <property type="entry name" value="SWI/SNF-RELATED MATRIX-ASSOCIATED ACTIN-DEPENDENT REGULATOR OF CHROMATIN SUBFAMILY D"/>
    <property type="match status" value="1"/>
</dbReference>
<dbReference type="Pfam" id="PF02201">
    <property type="entry name" value="SWIB"/>
    <property type="match status" value="1"/>
</dbReference>
<dbReference type="Gene3D" id="1.10.245.10">
    <property type="entry name" value="SWIB/MDM2 domain"/>
    <property type="match status" value="1"/>
</dbReference>
<dbReference type="SUPFAM" id="SSF47592">
    <property type="entry name" value="SWIB/MDM2 domain"/>
    <property type="match status" value="1"/>
</dbReference>
<proteinExistence type="predicted"/>
<accession>A0ABQ8HA46</accession>
<sequence>MAARGGGKAVMAAVKGGAPKFAAASSKSKAKAKATKVKNVIPSASSELGKFLNIPESARSETSKLIAKFIKLNNRQNPGMKKDLLSEEKLKSILAGKDRVGIPEIAKLLSGQFVKTR</sequence>
<dbReference type="InterPro" id="IPR036885">
    <property type="entry name" value="SWIB_MDM2_dom_sf"/>
</dbReference>
<keyword evidence="3" id="KW-1185">Reference proteome</keyword>
<name>A0ABQ8HA46_9ROSI</name>